<dbReference type="InterPro" id="IPR036388">
    <property type="entry name" value="WH-like_DNA-bd_sf"/>
</dbReference>
<evidence type="ECO:0008006" key="6">
    <source>
        <dbReference type="Google" id="ProtNLM"/>
    </source>
</evidence>
<dbReference type="GO" id="GO:0005829">
    <property type="term" value="C:cytosol"/>
    <property type="evidence" value="ECO:0007669"/>
    <property type="project" value="UniProtKB-ARBA"/>
</dbReference>
<dbReference type="PANTHER" id="PTHR22845:SF5">
    <property type="entry name" value="APOPTOTIC PROTEASE-ACTIVATING FACTOR 1"/>
    <property type="match status" value="1"/>
</dbReference>
<dbReference type="EMBL" id="CAJGYM010000007">
    <property type="protein sequence ID" value="CAD6188070.1"/>
    <property type="molecule type" value="Genomic_DNA"/>
</dbReference>
<proteinExistence type="predicted"/>
<name>A0A8S1H3S8_9PELO</name>
<dbReference type="SUPFAM" id="SSF52540">
    <property type="entry name" value="P-loop containing nucleoside triphosphate hydrolases"/>
    <property type="match status" value="1"/>
</dbReference>
<comment type="caution">
    <text evidence="4">The sequence shown here is derived from an EMBL/GenBank/DDBJ whole genome shotgun (WGS) entry which is preliminary data.</text>
</comment>
<protein>
    <recommendedName>
        <fullName evidence="6">NB-ARC domain-containing protein</fullName>
    </recommendedName>
</protein>
<dbReference type="InterPro" id="IPR002182">
    <property type="entry name" value="NB-ARC"/>
</dbReference>
<dbReference type="AlphaFoldDB" id="A0A8S1H3S8"/>
<dbReference type="Proteomes" id="UP000835052">
    <property type="component" value="Unassembled WGS sequence"/>
</dbReference>
<feature type="domain" description="CED4 winged-helix" evidence="3">
    <location>
        <begin position="389"/>
        <end position="478"/>
    </location>
</feature>
<dbReference type="OrthoDB" id="1357022at2759"/>
<dbReference type="GO" id="GO:0043531">
    <property type="term" value="F:ADP binding"/>
    <property type="evidence" value="ECO:0007669"/>
    <property type="project" value="InterPro"/>
</dbReference>
<dbReference type="InterPro" id="IPR054317">
    <property type="entry name" value="WHD_CED4"/>
</dbReference>
<keyword evidence="5" id="KW-1185">Reference proteome</keyword>
<sequence length="601" mass="67934">MLPETECRVLNETYKILLADFDPRDAIIFLEGRGVFSEDNSEFVNSKSTRLERLHHFLRFFRRRAVNLNCLIEYFDYAGQNHIAEFLQNGVDVSLDSKREKLRPAPDTRMAKEALSRALLMGGVPRAASSFHRNSLLDSARESLCSLSFDSESFFVVLHGRAGVGKTFLASQLLSTSSELVGGVFESVIWLRDGSMEKHNVIKVFVDLLLMLRSDDEVHNMPDLDSLTSSQLKIMVRNALIDKPHALIVLDDVIQTETIDWAEQLGLRCLVTTRNKDVMDIVSSPLAFIEVSSLDDDESHAFLRCSRFSAPETPAEAEIERSAVRFASGNLAMLRILCQLSELRFERLSQLVRKAESRGVSTLICRTPYSFSNLHEALNRSVEELDVSDRDSLACLVLIPPNTPVPLEIWTSIIPVDTCDADELQEEVGEKLSRLRRKGSWTAAADGCFSVDALVHFYLIEVVDSAAIKGIIAMFEERVSILINNNGGRNALLQNFWFRLFGTNMTRERRAVFREVNIMNTYQPRALTSGYLFVPDPPTPCSVPIGRTNPSTFNELRDMHYKDEFVMANRQKKEFARDELHSEVVRIEFDDDASDSDSPES</sequence>
<dbReference type="InterPro" id="IPR027417">
    <property type="entry name" value="P-loop_NTPase"/>
</dbReference>
<dbReference type="GO" id="GO:0006915">
    <property type="term" value="P:apoptotic process"/>
    <property type="evidence" value="ECO:0007669"/>
    <property type="project" value="UniProtKB-KW"/>
</dbReference>
<keyword evidence="1" id="KW-0053">Apoptosis</keyword>
<dbReference type="Gene3D" id="3.40.50.300">
    <property type="entry name" value="P-loop containing nucleotide triphosphate hydrolases"/>
    <property type="match status" value="1"/>
</dbReference>
<dbReference type="PANTHER" id="PTHR22845">
    <property type="entry name" value="APOPTOTIC PROTEASE-ACTIVATING FACTOR 1"/>
    <property type="match status" value="1"/>
</dbReference>
<accession>A0A8S1H3S8</accession>
<organism evidence="4 5">
    <name type="scientific">Caenorhabditis auriculariae</name>
    <dbReference type="NCBI Taxonomy" id="2777116"/>
    <lineage>
        <taxon>Eukaryota</taxon>
        <taxon>Metazoa</taxon>
        <taxon>Ecdysozoa</taxon>
        <taxon>Nematoda</taxon>
        <taxon>Chromadorea</taxon>
        <taxon>Rhabditida</taxon>
        <taxon>Rhabditina</taxon>
        <taxon>Rhabditomorpha</taxon>
        <taxon>Rhabditoidea</taxon>
        <taxon>Rhabditidae</taxon>
        <taxon>Peloderinae</taxon>
        <taxon>Caenorhabditis</taxon>
    </lineage>
</organism>
<dbReference type="Pfam" id="PF00931">
    <property type="entry name" value="NB-ARC"/>
    <property type="match status" value="1"/>
</dbReference>
<dbReference type="InterPro" id="IPR036390">
    <property type="entry name" value="WH_DNA-bd_sf"/>
</dbReference>
<evidence type="ECO:0000259" key="3">
    <source>
        <dbReference type="Pfam" id="PF22094"/>
    </source>
</evidence>
<gene>
    <name evidence="4" type="ORF">CAUJ_LOCUS3989</name>
</gene>
<dbReference type="Pfam" id="PF22094">
    <property type="entry name" value="WHD_CED4"/>
    <property type="match status" value="1"/>
</dbReference>
<evidence type="ECO:0000313" key="4">
    <source>
        <dbReference type="EMBL" id="CAD6188070.1"/>
    </source>
</evidence>
<dbReference type="InterPro" id="IPR011029">
    <property type="entry name" value="DEATH-like_dom_sf"/>
</dbReference>
<dbReference type="Gene3D" id="1.10.533.10">
    <property type="entry name" value="Death Domain, Fas"/>
    <property type="match status" value="1"/>
</dbReference>
<evidence type="ECO:0000259" key="2">
    <source>
        <dbReference type="Pfam" id="PF00931"/>
    </source>
</evidence>
<dbReference type="SUPFAM" id="SSF46785">
    <property type="entry name" value="Winged helix' DNA-binding domain"/>
    <property type="match status" value="1"/>
</dbReference>
<dbReference type="Gene3D" id="1.10.8.490">
    <property type="entry name" value="Ced-4 linker helical domain-like"/>
    <property type="match status" value="1"/>
</dbReference>
<evidence type="ECO:0000313" key="5">
    <source>
        <dbReference type="Proteomes" id="UP000835052"/>
    </source>
</evidence>
<reference evidence="4" key="1">
    <citation type="submission" date="2020-10" db="EMBL/GenBank/DDBJ databases">
        <authorList>
            <person name="Kikuchi T."/>
        </authorList>
    </citation>
    <scope>NUCLEOTIDE SEQUENCE</scope>
    <source>
        <strain evidence="4">NKZ352</strain>
    </source>
</reference>
<feature type="domain" description="NB-ARC" evidence="2">
    <location>
        <begin position="150"/>
        <end position="305"/>
    </location>
</feature>
<dbReference type="SUPFAM" id="SSF47986">
    <property type="entry name" value="DEATH domain"/>
    <property type="match status" value="1"/>
</dbReference>
<dbReference type="Gene3D" id="1.10.10.10">
    <property type="entry name" value="Winged helix-like DNA-binding domain superfamily/Winged helix DNA-binding domain"/>
    <property type="match status" value="1"/>
</dbReference>
<evidence type="ECO:0000256" key="1">
    <source>
        <dbReference type="ARBA" id="ARBA00022703"/>
    </source>
</evidence>